<feature type="transmembrane region" description="Helical" evidence="11">
    <location>
        <begin position="345"/>
        <end position="369"/>
    </location>
</feature>
<evidence type="ECO:0000256" key="11">
    <source>
        <dbReference type="SAM" id="Phobius"/>
    </source>
</evidence>
<dbReference type="SUPFAM" id="SSF51206">
    <property type="entry name" value="cAMP-binding domain-like"/>
    <property type="match status" value="1"/>
</dbReference>
<evidence type="ECO:0000256" key="10">
    <source>
        <dbReference type="SAM" id="MobiDB-lite"/>
    </source>
</evidence>
<keyword evidence="4 11" id="KW-0812">Transmembrane</keyword>
<feature type="compositionally biased region" description="Polar residues" evidence="10">
    <location>
        <begin position="530"/>
        <end position="541"/>
    </location>
</feature>
<feature type="transmembrane region" description="Helical" evidence="11">
    <location>
        <begin position="26"/>
        <end position="43"/>
    </location>
</feature>
<comment type="caution">
    <text evidence="13">The sequence shown here is derived from an EMBL/GenBank/DDBJ whole genome shotgun (WGS) entry which is preliminary data.</text>
</comment>
<accession>A0AAV9I2G8</accession>
<evidence type="ECO:0000256" key="6">
    <source>
        <dbReference type="ARBA" id="ARBA00023053"/>
    </source>
</evidence>
<dbReference type="GO" id="GO:0051453">
    <property type="term" value="P:regulation of intracellular pH"/>
    <property type="evidence" value="ECO:0007669"/>
    <property type="project" value="TreeGrafter"/>
</dbReference>
<feature type="transmembrane region" description="Helical" evidence="11">
    <location>
        <begin position="55"/>
        <end position="75"/>
    </location>
</feature>
<evidence type="ECO:0000259" key="12">
    <source>
        <dbReference type="PROSITE" id="PS50042"/>
    </source>
</evidence>
<evidence type="ECO:0000256" key="4">
    <source>
        <dbReference type="ARBA" id="ARBA00022692"/>
    </source>
</evidence>
<dbReference type="GO" id="GO:0015386">
    <property type="term" value="F:potassium:proton antiporter activity"/>
    <property type="evidence" value="ECO:0007669"/>
    <property type="project" value="TreeGrafter"/>
</dbReference>
<feature type="domain" description="Cyclic nucleotide-binding" evidence="12">
    <location>
        <begin position="821"/>
        <end position="910"/>
    </location>
</feature>
<keyword evidence="9" id="KW-0739">Sodium transport</keyword>
<evidence type="ECO:0000313" key="14">
    <source>
        <dbReference type="Proteomes" id="UP001300502"/>
    </source>
</evidence>
<keyword evidence="14" id="KW-1185">Reference proteome</keyword>
<protein>
    <recommendedName>
        <fullName evidence="12">Cyclic nucleotide-binding domain-containing protein</fullName>
    </recommendedName>
</protein>
<evidence type="ECO:0000256" key="7">
    <source>
        <dbReference type="ARBA" id="ARBA00023065"/>
    </source>
</evidence>
<dbReference type="PROSITE" id="PS50042">
    <property type="entry name" value="CNMP_BINDING_3"/>
    <property type="match status" value="1"/>
</dbReference>
<dbReference type="InterPro" id="IPR018490">
    <property type="entry name" value="cNMP-bd_dom_sf"/>
</dbReference>
<dbReference type="InterPro" id="IPR006153">
    <property type="entry name" value="Cation/H_exchanger_TM"/>
</dbReference>
<evidence type="ECO:0000256" key="8">
    <source>
        <dbReference type="ARBA" id="ARBA00023136"/>
    </source>
</evidence>
<feature type="transmembrane region" description="Helical" evidence="11">
    <location>
        <begin position="151"/>
        <end position="173"/>
    </location>
</feature>
<reference evidence="13 14" key="1">
    <citation type="submission" date="2022-07" db="EMBL/GenBank/DDBJ databases">
        <title>Genome-wide signatures of adaptation to extreme environments.</title>
        <authorList>
            <person name="Cho C.H."/>
            <person name="Yoon H.S."/>
        </authorList>
    </citation>
    <scope>NUCLEOTIDE SEQUENCE [LARGE SCALE GENOMIC DNA]</scope>
    <source>
        <strain evidence="13 14">108.79 E11</strain>
    </source>
</reference>
<comment type="subcellular location">
    <subcellularLocation>
        <location evidence="1">Cell membrane</location>
        <topology evidence="1">Multi-pass membrane protein</topology>
    </subcellularLocation>
</comment>
<feature type="transmembrane region" description="Helical" evidence="11">
    <location>
        <begin position="122"/>
        <end position="145"/>
    </location>
</feature>
<feature type="transmembrane region" description="Helical" evidence="11">
    <location>
        <begin position="422"/>
        <end position="443"/>
    </location>
</feature>
<dbReference type="Gene3D" id="2.60.120.10">
    <property type="entry name" value="Jelly Rolls"/>
    <property type="match status" value="1"/>
</dbReference>
<feature type="transmembrane region" description="Helical" evidence="11">
    <location>
        <begin position="228"/>
        <end position="249"/>
    </location>
</feature>
<dbReference type="Gene3D" id="6.10.140.1330">
    <property type="match status" value="1"/>
</dbReference>
<feature type="region of interest" description="Disordered" evidence="10">
    <location>
        <begin position="529"/>
        <end position="558"/>
    </location>
</feature>
<dbReference type="GO" id="GO:0015385">
    <property type="term" value="F:sodium:proton antiporter activity"/>
    <property type="evidence" value="ECO:0007669"/>
    <property type="project" value="InterPro"/>
</dbReference>
<dbReference type="EMBL" id="JANCYU010000003">
    <property type="protein sequence ID" value="KAK4522361.1"/>
    <property type="molecule type" value="Genomic_DNA"/>
</dbReference>
<dbReference type="AlphaFoldDB" id="A0AAV9I2G8"/>
<evidence type="ECO:0000313" key="13">
    <source>
        <dbReference type="EMBL" id="KAK4522361.1"/>
    </source>
</evidence>
<dbReference type="GO" id="GO:0098719">
    <property type="term" value="P:sodium ion import across plasma membrane"/>
    <property type="evidence" value="ECO:0007669"/>
    <property type="project" value="TreeGrafter"/>
</dbReference>
<dbReference type="Proteomes" id="UP001300502">
    <property type="component" value="Unassembled WGS sequence"/>
</dbReference>
<keyword evidence="6" id="KW-0915">Sodium</keyword>
<keyword evidence="5 11" id="KW-1133">Transmembrane helix</keyword>
<feature type="transmembrane region" description="Helical" evidence="11">
    <location>
        <begin position="269"/>
        <end position="289"/>
    </location>
</feature>
<dbReference type="GO" id="GO:0005886">
    <property type="term" value="C:plasma membrane"/>
    <property type="evidence" value="ECO:0007669"/>
    <property type="project" value="UniProtKB-SubCell"/>
</dbReference>
<keyword evidence="2" id="KW-0813">Transport</keyword>
<organism evidence="13 14">
    <name type="scientific">Galdieria yellowstonensis</name>
    <dbReference type="NCBI Taxonomy" id="3028027"/>
    <lineage>
        <taxon>Eukaryota</taxon>
        <taxon>Rhodophyta</taxon>
        <taxon>Bangiophyceae</taxon>
        <taxon>Galdieriales</taxon>
        <taxon>Galdieriaceae</taxon>
        <taxon>Galdieria</taxon>
    </lineage>
</organism>
<evidence type="ECO:0000256" key="5">
    <source>
        <dbReference type="ARBA" id="ARBA00022989"/>
    </source>
</evidence>
<dbReference type="InterPro" id="IPR000595">
    <property type="entry name" value="cNMP-bd_dom"/>
</dbReference>
<keyword evidence="8 11" id="KW-0472">Membrane</keyword>
<dbReference type="InterPro" id="IPR014710">
    <property type="entry name" value="RmlC-like_jellyroll"/>
</dbReference>
<evidence type="ECO:0000256" key="3">
    <source>
        <dbReference type="ARBA" id="ARBA00022475"/>
    </source>
</evidence>
<feature type="transmembrane region" description="Helical" evidence="11">
    <location>
        <begin position="95"/>
        <end position="115"/>
    </location>
</feature>
<name>A0AAV9I2G8_9RHOD</name>
<evidence type="ECO:0000256" key="2">
    <source>
        <dbReference type="ARBA" id="ARBA00022448"/>
    </source>
</evidence>
<dbReference type="PANTHER" id="PTHR10110:SF86">
    <property type="entry name" value="SODIUM_HYDROGEN EXCHANGER 7"/>
    <property type="match status" value="1"/>
</dbReference>
<feature type="transmembrane region" description="Helical" evidence="11">
    <location>
        <begin position="310"/>
        <end position="333"/>
    </location>
</feature>
<dbReference type="Pfam" id="PF00999">
    <property type="entry name" value="Na_H_Exchanger"/>
    <property type="match status" value="1"/>
</dbReference>
<dbReference type="CDD" id="cd00038">
    <property type="entry name" value="CAP_ED"/>
    <property type="match status" value="1"/>
</dbReference>
<proteinExistence type="predicted"/>
<dbReference type="PANTHER" id="PTHR10110">
    <property type="entry name" value="SODIUM/HYDROGEN EXCHANGER"/>
    <property type="match status" value="1"/>
</dbReference>
<dbReference type="InterPro" id="IPR018422">
    <property type="entry name" value="Cation/H_exchanger_CPA1"/>
</dbReference>
<keyword evidence="7" id="KW-0406">Ion transport</keyword>
<keyword evidence="3" id="KW-1003">Cell membrane</keyword>
<sequence length="1137" mass="128198">MAIASENLKGFISNECPALYSWTPEAWMAVLFPFLGLVVACFARQFLERPLGIHFSVLVLLSGCLVGVIGCYVHMAELSASLSLWVDVRPPNLLLFVLLPPIVFDSAINIDWFIFRKQIFNVFLLAFILVLAFTFCTAAIVIYILRVDWPFTAGAMFGAILSATDPIAIIALLKSSGASPSVITLLDGESLFNDGSAYTLFYAFLISLKKNYHESPAMIVLLILKESLGAIGLGIIFGYSTVFFLHHVWSARVEIGISVAVSYLSFYVAQGPAGVSGLICLVVTGLIIAADRLSGFSPLARDALTHFWNILSFIANAVVFFYAGFIATISTILFWNDGLSVLDLFYIPILYLILSLLRYALLFLCSPILRYTVSSFSWGEIFLVGHSALRGPISLILSQIVFHDGSMLKDNRNDYIVARVVIWTSGFAILTLLINGTTINWLTKIFYVSNAARKSIFERAEKRLERMTKESLEQLKQSRWYAGADWIFVETLLDSSISPQSKKFRKVLKQLASHCSDDSVSWDNYALKKSPSSSLPGTDQRLSIPRNENPLQDEVDEPPPEYTLLTNESPYLHTVQIDADLPSEQIAGEQSDADVMMEYRKRALQGMRHYLQRQYIRGIVFPEVYRELETGIDEALCYPFRRINIFDKAEETEWGSSLIDRFIFKRVASFLWFRWLASRILYERHRLGTNFAASLWSAITYVRNSQSLPQLIVRELRAERLKCLLYLRGIELSYPQVLGVVQTRNAAAILLTIRDHVIHELCSSGEIDSQECKLLQRDNNDRRKLVHEAPLVFRLPKTSQILKANPVFSYLMEQHKFKALVLDRGVRRVYEKGQLILRYRELSDGLYVLIRGRVHLESSNHASSLPVHRLSLLEADSLNDTFCPPGSVFGLESCVFQFPMRNSVIVDSEVAHVFFLPFSSLNSIFKFNPTAALHLYRMVVVEWLKHTWPDSDTIVFLADEERNSSSSHSLSTTLFARVRETQVATGDEMNPSGSSVLLKPLNASSEKHDGSVDDAVIEGRTASTDNQPQNYDNRVRFIGRNLCCDSTVYQPEDIVRLVISKIASSQLHLWEVGEYEMSRESGLIGVLVKGSLKVFPSSDVTTNNEDDRMLAPCVLLLEAHHRVVVLERATFLQILLI</sequence>
<gene>
    <name evidence="13" type="ORF">GAYE_HPESCF16G0241</name>
</gene>
<evidence type="ECO:0000256" key="9">
    <source>
        <dbReference type="ARBA" id="ARBA00023201"/>
    </source>
</evidence>
<evidence type="ECO:0000256" key="1">
    <source>
        <dbReference type="ARBA" id="ARBA00004651"/>
    </source>
</evidence>